<evidence type="ECO:0000313" key="2">
    <source>
        <dbReference type="Proteomes" id="UP001216558"/>
    </source>
</evidence>
<protein>
    <recommendedName>
        <fullName evidence="3">Tetratricopeptide repeat protein</fullName>
    </recommendedName>
</protein>
<proteinExistence type="predicted"/>
<dbReference type="SUPFAM" id="SSF48452">
    <property type="entry name" value="TPR-like"/>
    <property type="match status" value="1"/>
</dbReference>
<gene>
    <name evidence="1" type="ORF">OIK40_01695</name>
</gene>
<keyword evidence="2" id="KW-1185">Reference proteome</keyword>
<evidence type="ECO:0000313" key="1">
    <source>
        <dbReference type="EMBL" id="MDC8753351.1"/>
    </source>
</evidence>
<accession>A0ABT5JLG5</accession>
<reference evidence="1 2" key="1">
    <citation type="submission" date="2022-10" db="EMBL/GenBank/DDBJ databases">
        <title>Erythrobacter sp. sf7 Genome sequencing.</title>
        <authorList>
            <person name="Park S."/>
        </authorList>
    </citation>
    <scope>NUCLEOTIDE SEQUENCE [LARGE SCALE GENOMIC DNA]</scope>
    <source>
        <strain evidence="2">sf7</strain>
    </source>
</reference>
<name>A0ABT5JLG5_9SPHN</name>
<dbReference type="InterPro" id="IPR011990">
    <property type="entry name" value="TPR-like_helical_dom_sf"/>
</dbReference>
<dbReference type="EMBL" id="JAQQXQ010000001">
    <property type="protein sequence ID" value="MDC8753351.1"/>
    <property type="molecule type" value="Genomic_DNA"/>
</dbReference>
<evidence type="ECO:0008006" key="3">
    <source>
        <dbReference type="Google" id="ProtNLM"/>
    </source>
</evidence>
<comment type="caution">
    <text evidence="1">The sequence shown here is derived from an EMBL/GenBank/DDBJ whole genome shotgun (WGS) entry which is preliminary data.</text>
</comment>
<dbReference type="RefSeq" id="WP_273675653.1">
    <property type="nucleotide sequence ID" value="NZ_JAQQXQ010000001.1"/>
</dbReference>
<organism evidence="1 2">
    <name type="scientific">Erythrobacter fulvus</name>
    <dbReference type="NCBI Taxonomy" id="2987523"/>
    <lineage>
        <taxon>Bacteria</taxon>
        <taxon>Pseudomonadati</taxon>
        <taxon>Pseudomonadota</taxon>
        <taxon>Alphaproteobacteria</taxon>
        <taxon>Sphingomonadales</taxon>
        <taxon>Erythrobacteraceae</taxon>
        <taxon>Erythrobacter/Porphyrobacter group</taxon>
        <taxon>Erythrobacter</taxon>
    </lineage>
</organism>
<dbReference type="Proteomes" id="UP001216558">
    <property type="component" value="Unassembled WGS sequence"/>
</dbReference>
<sequence length="453" mass="49441">MIERILEEELNKLSSTYRRNTGFSRHFALALALASGTAMLAAPAFTDAAHAQKRDKKKEEPKAAYSKEFVAAYQPLDEALKAEGADVNALRPQIDALLPLLVSPDEQLAGGGLVYNAGNKAGDRALQLKGMEMMLNSGKLSPEDFARYNFVAYQLANALQDYPRSRAYLQRAIDNNFTTETVTKADLEITMAESYFTANEFAAGLDYLNKAIAARKAAGETVDAQWYRRGITVAYNNQIVPQVYDLVIDWLADYPAKDNWRDGINLTRNLNNYEGPEILDLLRLSKKAGVLTEKQDYIYYIEAADARRLPKEVKDLIDEAYAKGAVSKDDIYVADSLTTANSRIKTDMAELPALEKDANAASAGLRTVFAAGDAFLSYGEYAKAAGFYQKSLGMAGVERNTALTRLGIAQTGMGDYAAAQETFAKVDGTRAPIAKLWAAYAAQQANGSAATGD</sequence>